<dbReference type="AlphaFoldDB" id="Q8ZTZ3"/>
<dbReference type="InParanoid" id="Q8ZTZ3"/>
<gene>
    <name evidence="1" type="ordered locus">PAE3020</name>
</gene>
<name>Q8ZTZ3_PYRAE</name>
<dbReference type="EMBL" id="AE009441">
    <property type="protein sequence ID" value="AAL64616.1"/>
    <property type="molecule type" value="Genomic_DNA"/>
</dbReference>
<dbReference type="RefSeq" id="WP_011009084.1">
    <property type="nucleotide sequence ID" value="NC_003364.1"/>
</dbReference>
<accession>Q8ZTZ3</accession>
<dbReference type="PATRIC" id="fig|178306.9.peg.2271"/>
<dbReference type="EnsemblBacteria" id="AAL64616">
    <property type="protein sequence ID" value="AAL64616"/>
    <property type="gene ID" value="PAE3020"/>
</dbReference>
<dbReference type="KEGG" id="pai:PAE3020"/>
<keyword evidence="2" id="KW-1185">Reference proteome</keyword>
<dbReference type="eggNOG" id="arCOG03889">
    <property type="taxonomic scope" value="Archaea"/>
</dbReference>
<protein>
    <submittedName>
        <fullName evidence="1">Uncharacterized protein</fullName>
    </submittedName>
</protein>
<evidence type="ECO:0000313" key="1">
    <source>
        <dbReference type="EMBL" id="AAL64616.1"/>
    </source>
</evidence>
<organism evidence="1 2">
    <name type="scientific">Pyrobaculum aerophilum (strain ATCC 51768 / DSM 7523 / JCM 9630 / CIP 104966 / NBRC 100827 / IM2)</name>
    <dbReference type="NCBI Taxonomy" id="178306"/>
    <lineage>
        <taxon>Archaea</taxon>
        <taxon>Thermoproteota</taxon>
        <taxon>Thermoprotei</taxon>
        <taxon>Thermoproteales</taxon>
        <taxon>Thermoproteaceae</taxon>
        <taxon>Pyrobaculum</taxon>
    </lineage>
</organism>
<sequence>MVYFLQRLGLVRGYVFDLYTHSPYSAQLADDYMWLAKKGDEYISNLASNCDYHELDKWLRRH</sequence>
<dbReference type="Proteomes" id="UP000002439">
    <property type="component" value="Chromosome"/>
</dbReference>
<dbReference type="HOGENOM" id="CLU_2893383_0_0_2"/>
<reference evidence="1 2" key="1">
    <citation type="journal article" date="2002" name="Proc. Natl. Acad. Sci. U.S.A.">
        <title>Genome sequence of the hyperthermophilic crenarchaeon Pyrobaculum aerophilum.</title>
        <authorList>
            <person name="Fitz-Gibbon S.T."/>
            <person name="Ladner H."/>
            <person name="Kim U.J."/>
            <person name="Stetter K.O."/>
            <person name="Simon M.I."/>
            <person name="Miller J.H."/>
        </authorList>
    </citation>
    <scope>NUCLEOTIDE SEQUENCE [LARGE SCALE GENOMIC DNA]</scope>
    <source>
        <strain evidence="2">ATCC 51768 / DSM 7523 / JCM 9630 / CIP 104966 / NBRC 100827 / IM2</strain>
    </source>
</reference>
<dbReference type="GeneID" id="59369486"/>
<evidence type="ECO:0000313" key="2">
    <source>
        <dbReference type="Proteomes" id="UP000002439"/>
    </source>
</evidence>
<proteinExistence type="predicted"/>